<protein>
    <submittedName>
        <fullName evidence="2">Uncharacterized protein</fullName>
    </submittedName>
</protein>
<keyword evidence="3" id="KW-1185">Reference proteome</keyword>
<organism evidence="2 3">
    <name type="scientific">Daphnia magna</name>
    <dbReference type="NCBI Taxonomy" id="35525"/>
    <lineage>
        <taxon>Eukaryota</taxon>
        <taxon>Metazoa</taxon>
        <taxon>Ecdysozoa</taxon>
        <taxon>Arthropoda</taxon>
        <taxon>Crustacea</taxon>
        <taxon>Branchiopoda</taxon>
        <taxon>Diplostraca</taxon>
        <taxon>Cladocera</taxon>
        <taxon>Anomopoda</taxon>
        <taxon>Daphniidae</taxon>
        <taxon>Daphnia</taxon>
    </lineage>
</organism>
<feature type="compositionally biased region" description="Low complexity" evidence="1">
    <location>
        <begin position="1"/>
        <end position="17"/>
    </location>
</feature>
<reference evidence="2 3" key="1">
    <citation type="journal article" date="2023" name="Nucleic Acids Res.">
        <title>The hologenome of Daphnia magna reveals possible DNA methylation and microbiome-mediated evolution of the host genome.</title>
        <authorList>
            <person name="Chaturvedi A."/>
            <person name="Li X."/>
            <person name="Dhandapani V."/>
            <person name="Marshall H."/>
            <person name="Kissane S."/>
            <person name="Cuenca-Cambronero M."/>
            <person name="Asole G."/>
            <person name="Calvet F."/>
            <person name="Ruiz-Romero M."/>
            <person name="Marangio P."/>
            <person name="Guigo R."/>
            <person name="Rago D."/>
            <person name="Mirbahai L."/>
            <person name="Eastwood N."/>
            <person name="Colbourne J.K."/>
            <person name="Zhou J."/>
            <person name="Mallon E."/>
            <person name="Orsini L."/>
        </authorList>
    </citation>
    <scope>NUCLEOTIDE SEQUENCE [LARGE SCALE GENOMIC DNA]</scope>
    <source>
        <strain evidence="2">LRV0_1</strain>
    </source>
</reference>
<gene>
    <name evidence="2" type="ORF">OUZ56_022921</name>
</gene>
<accession>A0ABR0AXV5</accession>
<feature type="region of interest" description="Disordered" evidence="1">
    <location>
        <begin position="1"/>
        <end position="24"/>
    </location>
</feature>
<comment type="caution">
    <text evidence="2">The sequence shown here is derived from an EMBL/GenBank/DDBJ whole genome shotgun (WGS) entry which is preliminary data.</text>
</comment>
<name>A0ABR0AXV5_9CRUS</name>
<evidence type="ECO:0000313" key="3">
    <source>
        <dbReference type="Proteomes" id="UP001234178"/>
    </source>
</evidence>
<dbReference type="EMBL" id="JAOYFB010000039">
    <property type="protein sequence ID" value="KAK4029965.1"/>
    <property type="molecule type" value="Genomic_DNA"/>
</dbReference>
<evidence type="ECO:0000313" key="2">
    <source>
        <dbReference type="EMBL" id="KAK4029965.1"/>
    </source>
</evidence>
<evidence type="ECO:0000256" key="1">
    <source>
        <dbReference type="SAM" id="MobiDB-lite"/>
    </source>
</evidence>
<dbReference type="Proteomes" id="UP001234178">
    <property type="component" value="Unassembled WGS sequence"/>
</dbReference>
<sequence>MALIVQSQGSSSAGNSSRGRKTLDGGAKFNQFTIVFYECRQPFSHRLSCSRIIHVNFCFIHQRFDLLPKFFNQRQRPFHVMNLTFGNQDTDSG</sequence>
<proteinExistence type="predicted"/>